<dbReference type="Proteomes" id="UP001219355">
    <property type="component" value="Chromosome 2"/>
</dbReference>
<proteinExistence type="predicted"/>
<dbReference type="AlphaFoldDB" id="A0AAF0IIC6"/>
<gene>
    <name evidence="1" type="ORF">PRK78_003274</name>
</gene>
<name>A0AAF0IIC6_9EURO</name>
<evidence type="ECO:0000313" key="2">
    <source>
        <dbReference type="Proteomes" id="UP001219355"/>
    </source>
</evidence>
<organism evidence="1 2">
    <name type="scientific">Emydomyces testavorans</name>
    <dbReference type="NCBI Taxonomy" id="2070801"/>
    <lineage>
        <taxon>Eukaryota</taxon>
        <taxon>Fungi</taxon>
        <taxon>Dikarya</taxon>
        <taxon>Ascomycota</taxon>
        <taxon>Pezizomycotina</taxon>
        <taxon>Eurotiomycetes</taxon>
        <taxon>Eurotiomycetidae</taxon>
        <taxon>Onygenales</taxon>
        <taxon>Nannizziopsiaceae</taxon>
        <taxon>Emydomyces</taxon>
    </lineage>
</organism>
<sequence>MEGGVDLEEKLEWTVIQDKEKLDGADVDAVGDQFLDWLGSEKTKNEQPIYAEEPEKQPATLLGITPRYLCCVHVDAECLDSVLNQAPRPPEPDLWHVGYNSKSGIWVS</sequence>
<accession>A0AAF0IIC6</accession>
<evidence type="ECO:0000313" key="1">
    <source>
        <dbReference type="EMBL" id="WEW57807.1"/>
    </source>
</evidence>
<protein>
    <submittedName>
        <fullName evidence="1">Uncharacterized protein</fullName>
    </submittedName>
</protein>
<reference evidence="1" key="1">
    <citation type="submission" date="2023-03" db="EMBL/GenBank/DDBJ databases">
        <title>Emydomyces testavorans Genome Sequence.</title>
        <authorList>
            <person name="Hoyer L."/>
        </authorList>
    </citation>
    <scope>NUCLEOTIDE SEQUENCE</scope>
    <source>
        <strain evidence="1">16-2883</strain>
    </source>
</reference>
<dbReference type="EMBL" id="CP120628">
    <property type="protein sequence ID" value="WEW57807.1"/>
    <property type="molecule type" value="Genomic_DNA"/>
</dbReference>
<keyword evidence="2" id="KW-1185">Reference proteome</keyword>